<feature type="signal peptide" evidence="2">
    <location>
        <begin position="1"/>
        <end position="23"/>
    </location>
</feature>
<evidence type="ECO:0000313" key="3">
    <source>
        <dbReference type="EMBL" id="GAB1581528.1"/>
    </source>
</evidence>
<protein>
    <submittedName>
        <fullName evidence="3">Uncharacterized protein</fullName>
    </submittedName>
</protein>
<name>A0ABQ0GXZ7_9HYPH</name>
<evidence type="ECO:0000256" key="2">
    <source>
        <dbReference type="SAM" id="SignalP"/>
    </source>
</evidence>
<feature type="chain" id="PRO_5047439438" evidence="2">
    <location>
        <begin position="24"/>
        <end position="118"/>
    </location>
</feature>
<sequence length="118" mass="12588">MFDLKTAAAALLAFSMSAGVALAQNAPSTEGAQDEGGPTFPRPGTTIGNMQMDQSTYDAFVDDETTGSIRDDGDFAERWRAMSPDEQDKVRAACGQMQQDKALFSDKVQGICKSISTP</sequence>
<proteinExistence type="predicted"/>
<feature type="region of interest" description="Disordered" evidence="1">
    <location>
        <begin position="25"/>
        <end position="54"/>
    </location>
</feature>
<evidence type="ECO:0000313" key="4">
    <source>
        <dbReference type="Proteomes" id="UP001628091"/>
    </source>
</evidence>
<keyword evidence="4" id="KW-1185">Reference proteome</keyword>
<keyword evidence="2" id="KW-0732">Signal</keyword>
<evidence type="ECO:0000256" key="1">
    <source>
        <dbReference type="SAM" id="MobiDB-lite"/>
    </source>
</evidence>
<reference evidence="3 4" key="1">
    <citation type="submission" date="2024-10" db="EMBL/GenBank/DDBJ databases">
        <title>Isolation, draft genome sequencing and identification of Phyllobacterium sp. NSA23, isolated from leaf soil.</title>
        <authorList>
            <person name="Akita H."/>
        </authorList>
    </citation>
    <scope>NUCLEOTIDE SEQUENCE [LARGE SCALE GENOMIC DNA]</scope>
    <source>
        <strain evidence="3 4">NSA23</strain>
    </source>
</reference>
<dbReference type="RefSeq" id="WP_407864340.1">
    <property type="nucleotide sequence ID" value="NZ_BAAFZP010000001.1"/>
</dbReference>
<dbReference type="Proteomes" id="UP001628091">
    <property type="component" value="Unassembled WGS sequence"/>
</dbReference>
<accession>A0ABQ0GXZ7</accession>
<comment type="caution">
    <text evidence="3">The sequence shown here is derived from an EMBL/GenBank/DDBJ whole genome shotgun (WGS) entry which is preliminary data.</text>
</comment>
<dbReference type="EMBL" id="BAAFZP010000001">
    <property type="protein sequence ID" value="GAB1581528.1"/>
    <property type="molecule type" value="Genomic_DNA"/>
</dbReference>
<gene>
    <name evidence="3" type="ORF">PPNSA23_14710</name>
</gene>
<organism evidence="3 4">
    <name type="scientific">Phyllobacterium phragmitis</name>
    <dbReference type="NCBI Taxonomy" id="2670329"/>
    <lineage>
        <taxon>Bacteria</taxon>
        <taxon>Pseudomonadati</taxon>
        <taxon>Pseudomonadota</taxon>
        <taxon>Alphaproteobacteria</taxon>
        <taxon>Hyphomicrobiales</taxon>
        <taxon>Phyllobacteriaceae</taxon>
        <taxon>Phyllobacterium</taxon>
    </lineage>
</organism>